<dbReference type="SUPFAM" id="SSF53807">
    <property type="entry name" value="Helical backbone' metal receptor"/>
    <property type="match status" value="1"/>
</dbReference>
<dbReference type="AlphaFoldDB" id="A0A0W7TLG1"/>
<organism evidence="4 6">
    <name type="scientific">Ruthenibacterium lactatiformans</name>
    <dbReference type="NCBI Taxonomy" id="1550024"/>
    <lineage>
        <taxon>Bacteria</taxon>
        <taxon>Bacillati</taxon>
        <taxon>Bacillota</taxon>
        <taxon>Clostridia</taxon>
        <taxon>Eubacteriales</taxon>
        <taxon>Oscillospiraceae</taxon>
        <taxon>Ruthenibacterium</taxon>
    </lineage>
</organism>
<reference evidence="4 6" key="1">
    <citation type="submission" date="2015-10" db="EMBL/GenBank/DDBJ databases">
        <title>A novel member of the family Ruminococcaceae isolated from human faeces.</title>
        <authorList>
            <person name="Shkoporov A.N."/>
            <person name="Chaplin A.V."/>
            <person name="Motuzova O.V."/>
            <person name="Kafarskaia L.I."/>
            <person name="Efimov B.A."/>
        </authorList>
    </citation>
    <scope>NUCLEOTIDE SEQUENCE [LARGE SCALE GENOMIC DNA]</scope>
    <source>
        <strain evidence="4 6">668</strain>
    </source>
</reference>
<comment type="caution">
    <text evidence="4">The sequence shown here is derived from an EMBL/GenBank/DDBJ whole genome shotgun (WGS) entry which is preliminary data.</text>
</comment>
<gene>
    <name evidence="4" type="ORF">ASJ35_18195</name>
    <name evidence="5" type="ORF">FYJ76_03555</name>
</gene>
<feature type="signal peptide" evidence="2">
    <location>
        <begin position="1"/>
        <end position="23"/>
    </location>
</feature>
<evidence type="ECO:0000313" key="4">
    <source>
        <dbReference type="EMBL" id="KUE74632.1"/>
    </source>
</evidence>
<dbReference type="InterPro" id="IPR002491">
    <property type="entry name" value="ABC_transptr_periplasmic_BD"/>
</dbReference>
<name>A0A0W7TLG1_9FIRM</name>
<feature type="chain" id="PRO_5038211170" evidence="2">
    <location>
        <begin position="24"/>
        <end position="394"/>
    </location>
</feature>
<protein>
    <submittedName>
        <fullName evidence="4">ABC transporter substrate-binding protein</fullName>
    </submittedName>
</protein>
<dbReference type="EMBL" id="VUNJ01000003">
    <property type="protein sequence ID" value="MST91019.1"/>
    <property type="molecule type" value="Genomic_DNA"/>
</dbReference>
<evidence type="ECO:0000313" key="6">
    <source>
        <dbReference type="Proteomes" id="UP000053433"/>
    </source>
</evidence>
<comment type="similarity">
    <text evidence="1">Belongs to the bacterial solute-binding protein 8 family.</text>
</comment>
<dbReference type="PROSITE" id="PS50983">
    <property type="entry name" value="FE_B12_PBP"/>
    <property type="match status" value="1"/>
</dbReference>
<evidence type="ECO:0000256" key="1">
    <source>
        <dbReference type="ARBA" id="ARBA00008814"/>
    </source>
</evidence>
<dbReference type="InterPro" id="IPR050902">
    <property type="entry name" value="ABC_Transporter_SBP"/>
</dbReference>
<dbReference type="Pfam" id="PF01497">
    <property type="entry name" value="Peripla_BP_2"/>
    <property type="match status" value="1"/>
</dbReference>
<dbReference type="PANTHER" id="PTHR30535">
    <property type="entry name" value="VITAMIN B12-BINDING PROTEIN"/>
    <property type="match status" value="1"/>
</dbReference>
<sequence length="394" mass="42766">MKKNIKKWLAGILAAVCLAGTLAGCGGQGTGAVSSETDASASVVSASDSTSAEAGKYPFTFKDSLGTEFTLEQPLEKIVVLNRQTAEAVKILGAEDKVIATGDTTIENNPYLGFGELPDMGETSELNIEAIIGLAPDAVLVHTNRATEVLEEKLNPLGIPVIRIDNYQPEKYEEELLLLGRLLDAEDRAQAFLEYRQGIEKMTAERIAGLSEEEKKSVMALSVGFINSNGGYRVFPSTATTGEMGVGEGYATLLAGGVDACPEIQWDPVQGDTTIQVDEEYALSCDPDAITLHGTWLGGYNCTDPADYQTVIDNIYEISSIGQMQAGKDRAVYVFHTDMLGASKRHIGVLQLGKYLYPELFGDIDVESYAREYFEKWLGAEYQGIWFYSAQDVQ</sequence>
<dbReference type="Proteomes" id="UP000431913">
    <property type="component" value="Unassembled WGS sequence"/>
</dbReference>
<reference evidence="5 7" key="2">
    <citation type="submission" date="2019-08" db="EMBL/GenBank/DDBJ databases">
        <title>In-depth cultivation of the pig gut microbiome towards novel bacterial diversity and tailored functional studies.</title>
        <authorList>
            <person name="Wylensek D."/>
            <person name="Hitch T.C.A."/>
            <person name="Clavel T."/>
        </authorList>
    </citation>
    <scope>NUCLEOTIDE SEQUENCE [LARGE SCALE GENOMIC DNA]</scope>
    <source>
        <strain evidence="5 7">WCA3-601-WT-6J</strain>
    </source>
</reference>
<accession>A0A0W7TLG1</accession>
<dbReference type="PROSITE" id="PS51257">
    <property type="entry name" value="PROKAR_LIPOPROTEIN"/>
    <property type="match status" value="1"/>
</dbReference>
<dbReference type="Proteomes" id="UP000053433">
    <property type="component" value="Unassembled WGS sequence"/>
</dbReference>
<evidence type="ECO:0000259" key="3">
    <source>
        <dbReference type="PROSITE" id="PS50983"/>
    </source>
</evidence>
<keyword evidence="2" id="KW-0732">Signal</keyword>
<dbReference type="Gene3D" id="3.40.50.1980">
    <property type="entry name" value="Nitrogenase molybdenum iron protein domain"/>
    <property type="match status" value="2"/>
</dbReference>
<evidence type="ECO:0000313" key="7">
    <source>
        <dbReference type="Proteomes" id="UP000431913"/>
    </source>
</evidence>
<evidence type="ECO:0000313" key="5">
    <source>
        <dbReference type="EMBL" id="MST91019.1"/>
    </source>
</evidence>
<dbReference type="PANTHER" id="PTHR30535:SF34">
    <property type="entry name" value="MOLYBDATE-BINDING PROTEIN MOLA"/>
    <property type="match status" value="1"/>
</dbReference>
<feature type="domain" description="Fe/B12 periplasmic-binding" evidence="3">
    <location>
        <begin position="77"/>
        <end position="364"/>
    </location>
</feature>
<dbReference type="RefSeq" id="WP_058724020.1">
    <property type="nucleotide sequence ID" value="NZ_CAOJUJ010000046.1"/>
</dbReference>
<proteinExistence type="inferred from homology"/>
<evidence type="ECO:0000256" key="2">
    <source>
        <dbReference type="SAM" id="SignalP"/>
    </source>
</evidence>
<dbReference type="EMBL" id="LMUA01000054">
    <property type="protein sequence ID" value="KUE74632.1"/>
    <property type="molecule type" value="Genomic_DNA"/>
</dbReference>